<dbReference type="RefSeq" id="WP_131495813.1">
    <property type="nucleotide sequence ID" value="NZ_SJKC01000001.1"/>
</dbReference>
<name>A0A4V2M5X4_9ACTN</name>
<organism evidence="2 3">
    <name type="scientific">Kribbella speibonae</name>
    <dbReference type="NCBI Taxonomy" id="1572660"/>
    <lineage>
        <taxon>Bacteria</taxon>
        <taxon>Bacillati</taxon>
        <taxon>Actinomycetota</taxon>
        <taxon>Actinomycetes</taxon>
        <taxon>Propionibacteriales</taxon>
        <taxon>Kribbellaceae</taxon>
        <taxon>Kribbella</taxon>
    </lineage>
</organism>
<dbReference type="AlphaFoldDB" id="A0A4V2M5X4"/>
<feature type="compositionally biased region" description="Basic and acidic residues" evidence="1">
    <location>
        <begin position="34"/>
        <end position="53"/>
    </location>
</feature>
<protein>
    <submittedName>
        <fullName evidence="2">Uncharacterized protein</fullName>
    </submittedName>
</protein>
<evidence type="ECO:0000256" key="1">
    <source>
        <dbReference type="SAM" id="MobiDB-lite"/>
    </source>
</evidence>
<accession>A0A4V2M5X4</accession>
<gene>
    <name evidence="2" type="ORF">E0H92_07995</name>
</gene>
<sequence length="78" mass="8600">MGVFGQKKPTKKEQRREVTQSGGTTRGRRQARKGAQEADAGRLGDDGKVRDTRGQVIGDFSGRTRKAGREVNQNGVWK</sequence>
<dbReference type="Proteomes" id="UP000294225">
    <property type="component" value="Unassembled WGS sequence"/>
</dbReference>
<evidence type="ECO:0000313" key="3">
    <source>
        <dbReference type="Proteomes" id="UP000294225"/>
    </source>
</evidence>
<reference evidence="2 3" key="1">
    <citation type="submission" date="2019-02" db="EMBL/GenBank/DDBJ databases">
        <title>Kribbella capetownensis sp. nov. and Kribbella speibonae sp. nov., isolated from soil.</title>
        <authorList>
            <person name="Curtis S.M."/>
            <person name="Norton I."/>
            <person name="Everest G.J."/>
            <person name="Meyers P.R."/>
        </authorList>
    </citation>
    <scope>NUCLEOTIDE SEQUENCE [LARGE SCALE GENOMIC DNA]</scope>
    <source>
        <strain evidence="2 3">YM55</strain>
    </source>
</reference>
<comment type="caution">
    <text evidence="2">The sequence shown here is derived from an EMBL/GenBank/DDBJ whole genome shotgun (WGS) entry which is preliminary data.</text>
</comment>
<dbReference type="EMBL" id="SJKC01000001">
    <property type="protein sequence ID" value="TCC41582.1"/>
    <property type="molecule type" value="Genomic_DNA"/>
</dbReference>
<proteinExistence type="predicted"/>
<feature type="region of interest" description="Disordered" evidence="1">
    <location>
        <begin position="1"/>
        <end position="78"/>
    </location>
</feature>
<evidence type="ECO:0000313" key="2">
    <source>
        <dbReference type="EMBL" id="TCC41582.1"/>
    </source>
</evidence>